<dbReference type="RefSeq" id="WP_178132660.1">
    <property type="nucleotide sequence ID" value="NZ_BAABJB010000010.1"/>
</dbReference>
<organism evidence="2 3">
    <name type="scientific">Phytohabitans rumicis</name>
    <dbReference type="NCBI Taxonomy" id="1076125"/>
    <lineage>
        <taxon>Bacteria</taxon>
        <taxon>Bacillati</taxon>
        <taxon>Actinomycetota</taxon>
        <taxon>Actinomycetes</taxon>
        <taxon>Micromonosporales</taxon>
        <taxon>Micromonosporaceae</taxon>
    </lineage>
</organism>
<keyword evidence="3" id="KW-1185">Reference proteome</keyword>
<protein>
    <submittedName>
        <fullName evidence="2">Membrane protein</fullName>
    </submittedName>
</protein>
<feature type="transmembrane region" description="Helical" evidence="1">
    <location>
        <begin position="236"/>
        <end position="258"/>
    </location>
</feature>
<proteinExistence type="predicted"/>
<feature type="transmembrane region" description="Helical" evidence="1">
    <location>
        <begin position="295"/>
        <end position="313"/>
    </location>
</feature>
<gene>
    <name evidence="2" type="ORF">Prum_048820</name>
</gene>
<dbReference type="EMBL" id="BLPG01000001">
    <property type="protein sequence ID" value="GFJ91240.1"/>
    <property type="molecule type" value="Genomic_DNA"/>
</dbReference>
<keyword evidence="1" id="KW-0472">Membrane</keyword>
<feature type="transmembrane region" description="Helical" evidence="1">
    <location>
        <begin position="148"/>
        <end position="172"/>
    </location>
</feature>
<evidence type="ECO:0000313" key="2">
    <source>
        <dbReference type="EMBL" id="GFJ91240.1"/>
    </source>
</evidence>
<evidence type="ECO:0000313" key="3">
    <source>
        <dbReference type="Proteomes" id="UP000482960"/>
    </source>
</evidence>
<name>A0A6V8L6R4_9ACTN</name>
<feature type="transmembrane region" description="Helical" evidence="1">
    <location>
        <begin position="208"/>
        <end position="229"/>
    </location>
</feature>
<comment type="caution">
    <text evidence="2">The sequence shown here is derived from an EMBL/GenBank/DDBJ whole genome shotgun (WGS) entry which is preliminary data.</text>
</comment>
<feature type="transmembrane region" description="Helical" evidence="1">
    <location>
        <begin position="179"/>
        <end position="202"/>
    </location>
</feature>
<reference evidence="2 3" key="1">
    <citation type="submission" date="2020-03" db="EMBL/GenBank/DDBJ databases">
        <title>Whole genome shotgun sequence of Phytohabitans rumicis NBRC 108638.</title>
        <authorList>
            <person name="Komaki H."/>
            <person name="Tamura T."/>
        </authorList>
    </citation>
    <scope>NUCLEOTIDE SEQUENCE [LARGE SCALE GENOMIC DNA]</scope>
    <source>
        <strain evidence="2 3">NBRC 108638</strain>
    </source>
</reference>
<sequence length="335" mass="33522">MAQPQTRRQPPALAVAALIALAVVAFQALLVPLFAAPAANLEPRDLPVIVAGPAPAADGLAANLERARPGAFDISTEPDAASADAALRDHEAYAAFVVGADGVTLHTASGASPTVATLLTQATQQLSGGQQVRVVDVVPTDVDDPRGAGFAAGFLPLAMTALAAGALAALVLRSRGQRLLALGTFATLAGLVVSAVLQFWLGILPDNYLLNAAAMSLFALAASATVAGLGSALGKAGVGLGALVVFLVSNPLSAVSAAPELLPEPWGAVGQWLPVGAGSTLLRSTAYFDGAGGGMALWVLAGYAVVGLALVALSRTGRPERVTPMPVEREAVPVG</sequence>
<dbReference type="Proteomes" id="UP000482960">
    <property type="component" value="Unassembled WGS sequence"/>
</dbReference>
<keyword evidence="1" id="KW-1133">Transmembrane helix</keyword>
<dbReference type="AlphaFoldDB" id="A0A6V8L6R4"/>
<accession>A0A6V8L6R4</accession>
<reference evidence="2 3" key="2">
    <citation type="submission" date="2020-03" db="EMBL/GenBank/DDBJ databases">
        <authorList>
            <person name="Ichikawa N."/>
            <person name="Kimura A."/>
            <person name="Kitahashi Y."/>
            <person name="Uohara A."/>
        </authorList>
    </citation>
    <scope>NUCLEOTIDE SEQUENCE [LARGE SCALE GENOMIC DNA]</scope>
    <source>
        <strain evidence="2 3">NBRC 108638</strain>
    </source>
</reference>
<evidence type="ECO:0000256" key="1">
    <source>
        <dbReference type="SAM" id="Phobius"/>
    </source>
</evidence>
<keyword evidence="1" id="KW-0812">Transmembrane</keyword>